<gene>
    <name evidence="2" type="ORF">LOC71_14425</name>
</gene>
<dbReference type="Pfam" id="PF01063">
    <property type="entry name" value="Aminotran_4"/>
    <property type="match status" value="1"/>
</dbReference>
<dbReference type="Gene3D" id="3.20.10.10">
    <property type="entry name" value="D-amino Acid Aminotransferase, subunit A, domain 2"/>
    <property type="match status" value="1"/>
</dbReference>
<protein>
    <submittedName>
        <fullName evidence="2">Aminotransferase class IV</fullName>
    </submittedName>
</protein>
<dbReference type="Proteomes" id="UP001430306">
    <property type="component" value="Unassembled WGS sequence"/>
</dbReference>
<name>A0ABS8NKI8_9BACT</name>
<reference evidence="2" key="1">
    <citation type="submission" date="2021-11" db="EMBL/GenBank/DDBJ databases">
        <title>Genome sequence.</title>
        <authorList>
            <person name="Sun Q."/>
        </authorList>
    </citation>
    <scope>NUCLEOTIDE SEQUENCE</scope>
    <source>
        <strain evidence="2">JC740</strain>
    </source>
</reference>
<evidence type="ECO:0000313" key="3">
    <source>
        <dbReference type="Proteomes" id="UP001430306"/>
    </source>
</evidence>
<proteinExistence type="inferred from homology"/>
<dbReference type="PANTHER" id="PTHR42743:SF4">
    <property type="entry name" value="BRANCHED-CHAIN-AMINO-ACID AMINOTRANSFERASE-RELATED"/>
    <property type="match status" value="1"/>
</dbReference>
<organism evidence="2 3">
    <name type="scientific">Rhodopirellula halodulae</name>
    <dbReference type="NCBI Taxonomy" id="2894198"/>
    <lineage>
        <taxon>Bacteria</taxon>
        <taxon>Pseudomonadati</taxon>
        <taxon>Planctomycetota</taxon>
        <taxon>Planctomycetia</taxon>
        <taxon>Pirellulales</taxon>
        <taxon>Pirellulaceae</taxon>
        <taxon>Rhodopirellula</taxon>
    </lineage>
</organism>
<dbReference type="Gene3D" id="3.30.470.10">
    <property type="match status" value="1"/>
</dbReference>
<dbReference type="GO" id="GO:0008483">
    <property type="term" value="F:transaminase activity"/>
    <property type="evidence" value="ECO:0007669"/>
    <property type="project" value="UniProtKB-KW"/>
</dbReference>
<dbReference type="InterPro" id="IPR043131">
    <property type="entry name" value="BCAT-like_N"/>
</dbReference>
<evidence type="ECO:0000256" key="1">
    <source>
        <dbReference type="ARBA" id="ARBA00009320"/>
    </source>
</evidence>
<dbReference type="SUPFAM" id="SSF56752">
    <property type="entry name" value="D-aminoacid aminotransferase-like PLP-dependent enzymes"/>
    <property type="match status" value="1"/>
</dbReference>
<dbReference type="RefSeq" id="WP_230274424.1">
    <property type="nucleotide sequence ID" value="NZ_JAJKFW010000024.1"/>
</dbReference>
<dbReference type="InterPro" id="IPR001544">
    <property type="entry name" value="Aminotrans_IV"/>
</dbReference>
<accession>A0ABS8NKI8</accession>
<dbReference type="EMBL" id="JAJKFW010000024">
    <property type="protein sequence ID" value="MCC9643477.1"/>
    <property type="molecule type" value="Genomic_DNA"/>
</dbReference>
<sequence length="303" mass="34246">MSADSSRLRNTQANVDHLAYFCCPAWEIDGWQASREISLPMDDIGFRQGVTAVERLRTYNGKLFLLDQHLERLAETLRLIQIQGAPSCERLKELAIQCIHRNQDWMRNQDCGLTIWMTPGCQPGQPTWAIHLNRIDHAMVAHRRKHGQPLVVTQVQQPAPECWSRHAKVRSRLHYYLADQHAKQIAPDATGVLIDCDGSLTETSIANIAIVLDGTLVFAPSEKVLRGVTENHVWTLLSENGVAITRQRIPPEALDEASEVLFFGTDTGVWFSNGAPERRLVYRCGSMCSFVQQVFDRSIPYSE</sequence>
<comment type="similarity">
    <text evidence="1">Belongs to the class-IV pyridoxal-phosphate-dependent aminotransferase family.</text>
</comment>
<evidence type="ECO:0000313" key="2">
    <source>
        <dbReference type="EMBL" id="MCC9643477.1"/>
    </source>
</evidence>
<dbReference type="InterPro" id="IPR050571">
    <property type="entry name" value="Class-IV_PLP-Dep_Aminotrnsfr"/>
</dbReference>
<dbReference type="InterPro" id="IPR043132">
    <property type="entry name" value="BCAT-like_C"/>
</dbReference>
<comment type="caution">
    <text evidence="2">The sequence shown here is derived from an EMBL/GenBank/DDBJ whole genome shotgun (WGS) entry which is preliminary data.</text>
</comment>
<dbReference type="InterPro" id="IPR036038">
    <property type="entry name" value="Aminotransferase-like"/>
</dbReference>
<keyword evidence="2" id="KW-0032">Aminotransferase</keyword>
<keyword evidence="3" id="KW-1185">Reference proteome</keyword>
<dbReference type="PANTHER" id="PTHR42743">
    <property type="entry name" value="AMINO-ACID AMINOTRANSFERASE"/>
    <property type="match status" value="1"/>
</dbReference>
<keyword evidence="2" id="KW-0808">Transferase</keyword>